<dbReference type="PANTHER" id="PTHR11384">
    <property type="entry name" value="ATP-BINDING CASSETTE, SUB-FAMILY D MEMBER"/>
    <property type="match status" value="1"/>
</dbReference>
<dbReference type="AlphaFoldDB" id="A0AAV7KAD7"/>
<sequence length="249" mass="29522">METKYNSWRGGYRQMSDEENTQIVKKSRLTCCCGGKNKSMKETFWYYWILFRTMYPSFLSNSFGYTLILIVTAVAKQVNIYNIGLVPSTFYLSLLDNSREEFKNILWEMCILVITVSLCVTTESLIQDLLALTWRFRLTNKIQLKYFQANNIQNILHNRKVLDNPDQRITQDIYRLTKQMAEILVNIILKPFIIIYYTYQVWISVGWLGVVSVYSLFILSVFINKLLLNPVVNKVIRREQWEGDFRFVF</sequence>
<evidence type="ECO:0000256" key="4">
    <source>
        <dbReference type="ARBA" id="ARBA00023136"/>
    </source>
</evidence>
<dbReference type="GO" id="GO:0015910">
    <property type="term" value="P:long-chain fatty acid import into peroxisome"/>
    <property type="evidence" value="ECO:0007669"/>
    <property type="project" value="TreeGrafter"/>
</dbReference>
<dbReference type="Proteomes" id="UP001165289">
    <property type="component" value="Unassembled WGS sequence"/>
</dbReference>
<dbReference type="SUPFAM" id="SSF90123">
    <property type="entry name" value="ABC transporter transmembrane region"/>
    <property type="match status" value="1"/>
</dbReference>
<evidence type="ECO:0000256" key="3">
    <source>
        <dbReference type="ARBA" id="ARBA00022989"/>
    </source>
</evidence>
<dbReference type="GO" id="GO:0007031">
    <property type="term" value="P:peroxisome organization"/>
    <property type="evidence" value="ECO:0007669"/>
    <property type="project" value="TreeGrafter"/>
</dbReference>
<reference evidence="7 8" key="1">
    <citation type="journal article" date="2023" name="BMC Biol.">
        <title>The compact genome of the sponge Oopsacas minuta (Hexactinellida) is lacking key metazoan core genes.</title>
        <authorList>
            <person name="Santini S."/>
            <person name="Schenkelaars Q."/>
            <person name="Jourda C."/>
            <person name="Duchesne M."/>
            <person name="Belahbib H."/>
            <person name="Rocher C."/>
            <person name="Selva M."/>
            <person name="Riesgo A."/>
            <person name="Vervoort M."/>
            <person name="Leys S.P."/>
            <person name="Kodjabachian L."/>
            <person name="Le Bivic A."/>
            <person name="Borchiellini C."/>
            <person name="Claverie J.M."/>
            <person name="Renard E."/>
        </authorList>
    </citation>
    <scope>NUCLEOTIDE SEQUENCE [LARGE SCALE GENOMIC DNA]</scope>
    <source>
        <strain evidence="7">SPO-2</strain>
    </source>
</reference>
<feature type="transmembrane region" description="Helical" evidence="5">
    <location>
        <begin position="78"/>
        <end position="94"/>
    </location>
</feature>
<dbReference type="GO" id="GO:0005324">
    <property type="term" value="F:long-chain fatty acid transmembrane transporter activity"/>
    <property type="evidence" value="ECO:0007669"/>
    <property type="project" value="TreeGrafter"/>
</dbReference>
<dbReference type="PANTHER" id="PTHR11384:SF59">
    <property type="entry name" value="LYSOSOMAL COBALAMIN TRANSPORTER ABCD4"/>
    <property type="match status" value="1"/>
</dbReference>
<accession>A0AAV7KAD7</accession>
<evidence type="ECO:0000313" key="7">
    <source>
        <dbReference type="EMBL" id="KAI6657609.1"/>
    </source>
</evidence>
<evidence type="ECO:0000256" key="2">
    <source>
        <dbReference type="ARBA" id="ARBA00022692"/>
    </source>
</evidence>
<feature type="transmembrane region" description="Helical" evidence="5">
    <location>
        <begin position="45"/>
        <end position="71"/>
    </location>
</feature>
<keyword evidence="1" id="KW-0813">Transport</keyword>
<keyword evidence="8" id="KW-1185">Reference proteome</keyword>
<feature type="transmembrane region" description="Helical" evidence="5">
    <location>
        <begin position="106"/>
        <end position="126"/>
    </location>
</feature>
<proteinExistence type="predicted"/>
<organism evidence="7 8">
    <name type="scientific">Oopsacas minuta</name>
    <dbReference type="NCBI Taxonomy" id="111878"/>
    <lineage>
        <taxon>Eukaryota</taxon>
        <taxon>Metazoa</taxon>
        <taxon>Porifera</taxon>
        <taxon>Hexactinellida</taxon>
        <taxon>Hexasterophora</taxon>
        <taxon>Lyssacinosida</taxon>
        <taxon>Leucopsacidae</taxon>
        <taxon>Oopsacas</taxon>
    </lineage>
</organism>
<evidence type="ECO:0000256" key="1">
    <source>
        <dbReference type="ARBA" id="ARBA00022448"/>
    </source>
</evidence>
<dbReference type="GO" id="GO:0140359">
    <property type="term" value="F:ABC-type transporter activity"/>
    <property type="evidence" value="ECO:0007669"/>
    <property type="project" value="InterPro"/>
</dbReference>
<comment type="caution">
    <text evidence="7">The sequence shown here is derived from an EMBL/GenBank/DDBJ whole genome shotgun (WGS) entry which is preliminary data.</text>
</comment>
<dbReference type="GO" id="GO:0042760">
    <property type="term" value="P:very long-chain fatty acid catabolic process"/>
    <property type="evidence" value="ECO:0007669"/>
    <property type="project" value="TreeGrafter"/>
</dbReference>
<keyword evidence="3 5" id="KW-1133">Transmembrane helix</keyword>
<dbReference type="GO" id="GO:0005778">
    <property type="term" value="C:peroxisomal membrane"/>
    <property type="evidence" value="ECO:0007669"/>
    <property type="project" value="TreeGrafter"/>
</dbReference>
<dbReference type="Pfam" id="PF06472">
    <property type="entry name" value="ABC_membrane_2"/>
    <property type="match status" value="1"/>
</dbReference>
<evidence type="ECO:0000256" key="5">
    <source>
        <dbReference type="SAM" id="Phobius"/>
    </source>
</evidence>
<dbReference type="InterPro" id="IPR011527">
    <property type="entry name" value="ABC1_TM_dom"/>
</dbReference>
<feature type="transmembrane region" description="Helical" evidence="5">
    <location>
        <begin position="183"/>
        <end position="199"/>
    </location>
</feature>
<name>A0AAV7KAD7_9METZ</name>
<protein>
    <recommendedName>
        <fullName evidence="6">ABC transmembrane type-1 domain-containing protein</fullName>
    </recommendedName>
</protein>
<dbReference type="EMBL" id="JAKMXF010000111">
    <property type="protein sequence ID" value="KAI6657609.1"/>
    <property type="molecule type" value="Genomic_DNA"/>
</dbReference>
<evidence type="ECO:0000259" key="6">
    <source>
        <dbReference type="Pfam" id="PF06472"/>
    </source>
</evidence>
<gene>
    <name evidence="7" type="ORF">LOD99_352</name>
</gene>
<dbReference type="GO" id="GO:0006635">
    <property type="term" value="P:fatty acid beta-oxidation"/>
    <property type="evidence" value="ECO:0007669"/>
    <property type="project" value="TreeGrafter"/>
</dbReference>
<keyword evidence="2 5" id="KW-0812">Transmembrane</keyword>
<feature type="domain" description="ABC transmembrane type-1" evidence="6">
    <location>
        <begin position="50"/>
        <end position="248"/>
    </location>
</feature>
<evidence type="ECO:0000313" key="8">
    <source>
        <dbReference type="Proteomes" id="UP001165289"/>
    </source>
</evidence>
<keyword evidence="4 5" id="KW-0472">Membrane</keyword>
<dbReference type="InterPro" id="IPR050835">
    <property type="entry name" value="ABC_transporter_sub-D"/>
</dbReference>
<dbReference type="GO" id="GO:0005524">
    <property type="term" value="F:ATP binding"/>
    <property type="evidence" value="ECO:0007669"/>
    <property type="project" value="InterPro"/>
</dbReference>
<dbReference type="InterPro" id="IPR036640">
    <property type="entry name" value="ABC1_TM_sf"/>
</dbReference>
<feature type="transmembrane region" description="Helical" evidence="5">
    <location>
        <begin position="205"/>
        <end position="228"/>
    </location>
</feature>